<proteinExistence type="predicted"/>
<reference evidence="3 4" key="2">
    <citation type="submission" date="2024-05" db="EMBL/GenBank/DDBJ databases">
        <authorList>
            <person name="Chen Y."/>
            <person name="Shah S."/>
            <person name="Dougan E. K."/>
            <person name="Thang M."/>
            <person name="Chan C."/>
        </authorList>
    </citation>
    <scope>NUCLEOTIDE SEQUENCE [LARGE SCALE GENOMIC DNA]</scope>
</reference>
<evidence type="ECO:0000313" key="3">
    <source>
        <dbReference type="EMBL" id="CAL4780228.1"/>
    </source>
</evidence>
<comment type="caution">
    <text evidence="2">The sequence shown here is derived from an EMBL/GenBank/DDBJ whole genome shotgun (WGS) entry which is preliminary data.</text>
</comment>
<feature type="region of interest" description="Disordered" evidence="1">
    <location>
        <begin position="469"/>
        <end position="495"/>
    </location>
</feature>
<feature type="region of interest" description="Disordered" evidence="1">
    <location>
        <begin position="15"/>
        <end position="83"/>
    </location>
</feature>
<evidence type="ECO:0000313" key="2">
    <source>
        <dbReference type="EMBL" id="CAI3992916.1"/>
    </source>
</evidence>
<accession>A0A9P1FYK4</accession>
<dbReference type="EMBL" id="CAMXCT030001777">
    <property type="protein sequence ID" value="CAL4780228.1"/>
    <property type="molecule type" value="Genomic_DNA"/>
</dbReference>
<keyword evidence="4" id="KW-1185">Reference proteome</keyword>
<sequence>MSLLTAPMASSAVFKKLDADTQNKIGKGLGKDKTSTGSGKGKSKKGRKGKGKDADANMSPQAGSTPEEPWSPMVYPIEGSSQDGRQKTALDDFMSVVLGVIRRFQGEIHDDSAKSLADWDMHARTMFSHAMSYFMEFAWTGAVALNGKVVRTYTNFRDELEVFASTACQLAASSASSSSSVAQSGLTLGLTFASFLDGDASGPVAMSIGHVKERVDETDEAKAMTRIRSNLPIVLDSGMDGFVSDVLPLPLEFHEGFTRAKASLGRDREINAESTPMQVLHKICAELQQSIPPIWISFAADVSELHAARLDFVNGSSKVFSGRKDLLEKFLSIRAYYTLSLLRDLASLKKTNFAVNINYLVSSLHVDLGNLMEIISKTAEHERRQKQAPPGESNVASEAGLLQEALKNISKPHPVAPLVSSFDVLQSNETWAANWASLLDTKTTEGAYSFLKVFAPGGVANELQKLEVPKADDDEDGQGAQGESEKASAEEADAGQKVAVTEIRSRMYLNEIFDSGMSLVEKSEEYRLLFGTEKGQINSVDMKRLEANLEAYLWTWFAASATATKVHSVLKWNFGSAQDEADAIAAGGKAKLGIFNKQLDGQRVLVDLNYVKDGKQNAKIAILDREDIALHFVGPISVMKSSQSLHIGKIFNIDFYINPVPTPTLCSNVIVPAWSAAVTPKSDKAISKTLDVTRADDTSAGGDDDGKGKEQIVVKLRIRKFPVLDNNPVLL</sequence>
<dbReference type="AlphaFoldDB" id="A0A9P1FYK4"/>
<protein>
    <submittedName>
        <fullName evidence="3">E3 ubiquitin-protein ligase HERC2</fullName>
    </submittedName>
</protein>
<dbReference type="EMBL" id="CAMXCT020001777">
    <property type="protein sequence ID" value="CAL1146291.1"/>
    <property type="molecule type" value="Genomic_DNA"/>
</dbReference>
<dbReference type="EMBL" id="CAMXCT010001777">
    <property type="protein sequence ID" value="CAI3992916.1"/>
    <property type="molecule type" value="Genomic_DNA"/>
</dbReference>
<evidence type="ECO:0000256" key="1">
    <source>
        <dbReference type="SAM" id="MobiDB-lite"/>
    </source>
</evidence>
<dbReference type="OrthoDB" id="418004at2759"/>
<reference evidence="2" key="1">
    <citation type="submission" date="2022-10" db="EMBL/GenBank/DDBJ databases">
        <authorList>
            <person name="Chen Y."/>
            <person name="Dougan E. K."/>
            <person name="Chan C."/>
            <person name="Rhodes N."/>
            <person name="Thang M."/>
        </authorList>
    </citation>
    <scope>NUCLEOTIDE SEQUENCE</scope>
</reference>
<gene>
    <name evidence="2" type="ORF">C1SCF055_LOCUS19709</name>
</gene>
<evidence type="ECO:0000313" key="4">
    <source>
        <dbReference type="Proteomes" id="UP001152797"/>
    </source>
</evidence>
<feature type="compositionally biased region" description="Basic residues" evidence="1">
    <location>
        <begin position="41"/>
        <end position="50"/>
    </location>
</feature>
<dbReference type="Proteomes" id="UP001152797">
    <property type="component" value="Unassembled WGS sequence"/>
</dbReference>
<name>A0A9P1FYK4_9DINO</name>
<organism evidence="2">
    <name type="scientific">Cladocopium goreaui</name>
    <dbReference type="NCBI Taxonomy" id="2562237"/>
    <lineage>
        <taxon>Eukaryota</taxon>
        <taxon>Sar</taxon>
        <taxon>Alveolata</taxon>
        <taxon>Dinophyceae</taxon>
        <taxon>Suessiales</taxon>
        <taxon>Symbiodiniaceae</taxon>
        <taxon>Cladocopium</taxon>
    </lineage>
</organism>